<organism evidence="1">
    <name type="scientific">viral metagenome</name>
    <dbReference type="NCBI Taxonomy" id="1070528"/>
    <lineage>
        <taxon>unclassified sequences</taxon>
        <taxon>metagenomes</taxon>
        <taxon>organismal metagenomes</taxon>
    </lineage>
</organism>
<dbReference type="AlphaFoldDB" id="A0A6M3K1Z8"/>
<protein>
    <submittedName>
        <fullName evidence="1">Putative structural protein</fullName>
    </submittedName>
</protein>
<dbReference type="Gene3D" id="4.10.410.40">
    <property type="match status" value="1"/>
</dbReference>
<proteinExistence type="predicted"/>
<dbReference type="EMBL" id="MT142221">
    <property type="protein sequence ID" value="QJA76380.1"/>
    <property type="molecule type" value="Genomic_DNA"/>
</dbReference>
<name>A0A6M3K1Z8_9ZZZZ</name>
<gene>
    <name evidence="1" type="ORF">MM415A01525_0012</name>
</gene>
<sequence>MAGNTAPIHGKVCRIVDGSTAIAFTNGWTLDFSIDLAESSSQGDNWKKYVVGLAGVTGSFTGKLVLGNTQQAALAAYFSGANPHNSGAVISDFTFDLEDGTDYWSGSLFVNTFTINSQIADVVTFTANFTGHDTWTLTST</sequence>
<evidence type="ECO:0000313" key="1">
    <source>
        <dbReference type="EMBL" id="QJA76380.1"/>
    </source>
</evidence>
<accession>A0A6M3K1Z8</accession>
<reference evidence="1" key="1">
    <citation type="submission" date="2020-03" db="EMBL/GenBank/DDBJ databases">
        <title>The deep terrestrial virosphere.</title>
        <authorList>
            <person name="Holmfeldt K."/>
            <person name="Nilsson E."/>
            <person name="Simone D."/>
            <person name="Lopez-Fernandez M."/>
            <person name="Wu X."/>
            <person name="de Brujin I."/>
            <person name="Lundin D."/>
            <person name="Andersson A."/>
            <person name="Bertilsson S."/>
            <person name="Dopson M."/>
        </authorList>
    </citation>
    <scope>NUCLEOTIDE SEQUENCE</scope>
    <source>
        <strain evidence="1">MM415A01525</strain>
    </source>
</reference>